<accession>A0A6A5TML8</accession>
<evidence type="ECO:0000256" key="1">
    <source>
        <dbReference type="SAM" id="MobiDB-lite"/>
    </source>
</evidence>
<protein>
    <submittedName>
        <fullName evidence="3">Uncharacterized protein</fullName>
    </submittedName>
</protein>
<keyword evidence="4" id="KW-1185">Reference proteome</keyword>
<dbReference type="EMBL" id="ML977028">
    <property type="protein sequence ID" value="KAF1950167.1"/>
    <property type="molecule type" value="Genomic_DNA"/>
</dbReference>
<dbReference type="Proteomes" id="UP000800035">
    <property type="component" value="Unassembled WGS sequence"/>
</dbReference>
<feature type="transmembrane region" description="Helical" evidence="2">
    <location>
        <begin position="25"/>
        <end position="48"/>
    </location>
</feature>
<proteinExistence type="predicted"/>
<keyword evidence="2" id="KW-0812">Transmembrane</keyword>
<organism evidence="3 4">
    <name type="scientific">Byssothecium circinans</name>
    <dbReference type="NCBI Taxonomy" id="147558"/>
    <lineage>
        <taxon>Eukaryota</taxon>
        <taxon>Fungi</taxon>
        <taxon>Dikarya</taxon>
        <taxon>Ascomycota</taxon>
        <taxon>Pezizomycotina</taxon>
        <taxon>Dothideomycetes</taxon>
        <taxon>Pleosporomycetidae</taxon>
        <taxon>Pleosporales</taxon>
        <taxon>Massarineae</taxon>
        <taxon>Massarinaceae</taxon>
        <taxon>Byssothecium</taxon>
    </lineage>
</organism>
<feature type="region of interest" description="Disordered" evidence="1">
    <location>
        <begin position="127"/>
        <end position="159"/>
    </location>
</feature>
<gene>
    <name evidence="3" type="ORF">CC80DRAFT_554627</name>
</gene>
<evidence type="ECO:0000313" key="3">
    <source>
        <dbReference type="EMBL" id="KAF1950167.1"/>
    </source>
</evidence>
<keyword evidence="2" id="KW-0472">Membrane</keyword>
<keyword evidence="2" id="KW-1133">Transmembrane helix</keyword>
<evidence type="ECO:0000313" key="4">
    <source>
        <dbReference type="Proteomes" id="UP000800035"/>
    </source>
</evidence>
<sequence length="281" mass="30018">MDKPTDENLDTSKSHAGGTYTKAQIGGLVAVLGIALSIVLAILIRLGLNLWHNTRRPVGANMWIELTSSSTSTSNVTVTMAPTAMPLALTEGTTHGTGTLETTSSTGVMETSWDNMPLDFTGAMDTTPLTCTHTSPSPSNRTPTTAAPTSTSTPSLTPSHPTLTPLTPMQEENCIANIIMYHHTLRCNLRIHDKSDFNKGTFIAGIAYGGLCGGLASFLSQECPREFHCGVVVSGMDVPDGVDMEFVKCFCLGRIGKLYRCDADMFLDMVEQIPVVKFGGL</sequence>
<dbReference type="AlphaFoldDB" id="A0A6A5TML8"/>
<name>A0A6A5TML8_9PLEO</name>
<feature type="compositionally biased region" description="Low complexity" evidence="1">
    <location>
        <begin position="132"/>
        <end position="159"/>
    </location>
</feature>
<evidence type="ECO:0000256" key="2">
    <source>
        <dbReference type="SAM" id="Phobius"/>
    </source>
</evidence>
<reference evidence="3" key="1">
    <citation type="journal article" date="2020" name="Stud. Mycol.">
        <title>101 Dothideomycetes genomes: a test case for predicting lifestyles and emergence of pathogens.</title>
        <authorList>
            <person name="Haridas S."/>
            <person name="Albert R."/>
            <person name="Binder M."/>
            <person name="Bloem J."/>
            <person name="Labutti K."/>
            <person name="Salamov A."/>
            <person name="Andreopoulos B."/>
            <person name="Baker S."/>
            <person name="Barry K."/>
            <person name="Bills G."/>
            <person name="Bluhm B."/>
            <person name="Cannon C."/>
            <person name="Castanera R."/>
            <person name="Culley D."/>
            <person name="Daum C."/>
            <person name="Ezra D."/>
            <person name="Gonzalez J."/>
            <person name="Henrissat B."/>
            <person name="Kuo A."/>
            <person name="Liang C."/>
            <person name="Lipzen A."/>
            <person name="Lutzoni F."/>
            <person name="Magnuson J."/>
            <person name="Mondo S."/>
            <person name="Nolan M."/>
            <person name="Ohm R."/>
            <person name="Pangilinan J."/>
            <person name="Park H.-J."/>
            <person name="Ramirez L."/>
            <person name="Alfaro M."/>
            <person name="Sun H."/>
            <person name="Tritt A."/>
            <person name="Yoshinaga Y."/>
            <person name="Zwiers L.-H."/>
            <person name="Turgeon B."/>
            <person name="Goodwin S."/>
            <person name="Spatafora J."/>
            <person name="Crous P."/>
            <person name="Grigoriev I."/>
        </authorList>
    </citation>
    <scope>NUCLEOTIDE SEQUENCE</scope>
    <source>
        <strain evidence="3">CBS 675.92</strain>
    </source>
</reference>